<gene>
    <name evidence="1" type="ORF">V8G54_001236</name>
</gene>
<protein>
    <submittedName>
        <fullName evidence="1">Uncharacterized protein</fullName>
    </submittedName>
</protein>
<evidence type="ECO:0000313" key="1">
    <source>
        <dbReference type="EMBL" id="WVZ22692.1"/>
    </source>
</evidence>
<evidence type="ECO:0000313" key="2">
    <source>
        <dbReference type="Proteomes" id="UP001374535"/>
    </source>
</evidence>
<proteinExistence type="predicted"/>
<reference evidence="1 2" key="1">
    <citation type="journal article" date="2023" name="Life. Sci Alliance">
        <title>Evolutionary insights into 3D genome organization and epigenetic landscape of Vigna mungo.</title>
        <authorList>
            <person name="Junaid A."/>
            <person name="Singh B."/>
            <person name="Bhatia S."/>
        </authorList>
    </citation>
    <scope>NUCLEOTIDE SEQUENCE [LARGE SCALE GENOMIC DNA]</scope>
    <source>
        <strain evidence="1">Urdbean</strain>
    </source>
</reference>
<organism evidence="1 2">
    <name type="scientific">Vigna mungo</name>
    <name type="common">Black gram</name>
    <name type="synonym">Phaseolus mungo</name>
    <dbReference type="NCBI Taxonomy" id="3915"/>
    <lineage>
        <taxon>Eukaryota</taxon>
        <taxon>Viridiplantae</taxon>
        <taxon>Streptophyta</taxon>
        <taxon>Embryophyta</taxon>
        <taxon>Tracheophyta</taxon>
        <taxon>Spermatophyta</taxon>
        <taxon>Magnoliopsida</taxon>
        <taxon>eudicotyledons</taxon>
        <taxon>Gunneridae</taxon>
        <taxon>Pentapetalae</taxon>
        <taxon>rosids</taxon>
        <taxon>fabids</taxon>
        <taxon>Fabales</taxon>
        <taxon>Fabaceae</taxon>
        <taxon>Papilionoideae</taxon>
        <taxon>50 kb inversion clade</taxon>
        <taxon>NPAAA clade</taxon>
        <taxon>indigoferoid/millettioid clade</taxon>
        <taxon>Phaseoleae</taxon>
        <taxon>Vigna</taxon>
    </lineage>
</organism>
<dbReference type="Proteomes" id="UP001374535">
    <property type="component" value="Chromosome 1"/>
</dbReference>
<dbReference type="EMBL" id="CP144700">
    <property type="protein sequence ID" value="WVZ22692.1"/>
    <property type="molecule type" value="Genomic_DNA"/>
</dbReference>
<keyword evidence="2" id="KW-1185">Reference proteome</keyword>
<sequence>MTLLACVGFGDTEKEREREGNSGFHLLPSFVTVLFLRPLQMFSHILSLQGDLDLNLEVPGTFFETWKGFVSCQVASNIGCFYPNNCLTANSSSIEILFLFLLSIAPSLLFCVNDRHSVVYSMLVSSETSAASLGNTYDALLTQYPVETSVKSTSGIRD</sequence>
<accession>A0AAQ3P8D6</accession>
<dbReference type="AlphaFoldDB" id="A0AAQ3P8D6"/>
<name>A0AAQ3P8D6_VIGMU</name>